<dbReference type="PANTHER" id="PTHR23303">
    <property type="entry name" value="CARBOXYPEPTIDASE REGULATORY REGION-CONTAINING"/>
    <property type="match status" value="1"/>
</dbReference>
<feature type="domain" description="Secretion system C-terminal sorting" evidence="8">
    <location>
        <begin position="1640"/>
        <end position="1715"/>
    </location>
</feature>
<dbReference type="SUPFAM" id="SSF117074">
    <property type="entry name" value="Hypothetical protein PA1324"/>
    <property type="match status" value="2"/>
</dbReference>
<dbReference type="InterPro" id="IPR047589">
    <property type="entry name" value="DUF11_rpt"/>
</dbReference>
<dbReference type="Pfam" id="PF24346">
    <property type="entry name" value="DUF7507"/>
    <property type="match status" value="1"/>
</dbReference>
<dbReference type="InterPro" id="IPR013552">
    <property type="entry name" value="Thioester_dom"/>
</dbReference>
<dbReference type="Gene3D" id="2.130.10.10">
    <property type="entry name" value="YVTN repeat-like/Quinoprotein amine dehydrogenase"/>
    <property type="match status" value="2"/>
</dbReference>
<dbReference type="Pfam" id="PF01345">
    <property type="entry name" value="DUF11"/>
    <property type="match status" value="1"/>
</dbReference>
<dbReference type="Gene3D" id="2.60.40.4070">
    <property type="match status" value="1"/>
</dbReference>
<feature type="domain" description="Thioester" evidence="6">
    <location>
        <begin position="80"/>
        <end position="167"/>
    </location>
</feature>
<feature type="domain" description="Choice-of-anchor A" evidence="9">
    <location>
        <begin position="1048"/>
        <end position="1283"/>
    </location>
</feature>
<evidence type="ECO:0000256" key="4">
    <source>
        <dbReference type="SAM" id="SignalP"/>
    </source>
</evidence>
<dbReference type="eggNOG" id="COG4932">
    <property type="taxonomic scope" value="Bacteria"/>
</dbReference>
<dbReference type="NCBIfam" id="TIGR04215">
    <property type="entry name" value="choice_anch_A"/>
    <property type="match status" value="1"/>
</dbReference>
<evidence type="ECO:0000259" key="6">
    <source>
        <dbReference type="Pfam" id="PF08341"/>
    </source>
</evidence>
<dbReference type="InterPro" id="IPR015943">
    <property type="entry name" value="WD40/YVTN_repeat-like_dom_sf"/>
</dbReference>
<feature type="domain" description="SD-repeat containing protein B" evidence="7">
    <location>
        <begin position="592"/>
        <end position="711"/>
    </location>
</feature>
<dbReference type="NCBIfam" id="TIGR04183">
    <property type="entry name" value="Por_Secre_tail"/>
    <property type="match status" value="1"/>
</dbReference>
<dbReference type="PATRIC" id="fig|1191523.3.peg.1397"/>
<dbReference type="InterPro" id="IPR055354">
    <property type="entry name" value="DUF7507"/>
</dbReference>
<dbReference type="Pfam" id="PF08341">
    <property type="entry name" value="TED"/>
    <property type="match status" value="1"/>
</dbReference>
<dbReference type="Gene3D" id="2.60.40.3080">
    <property type="match status" value="1"/>
</dbReference>
<feature type="signal peptide" evidence="4">
    <location>
        <begin position="1"/>
        <end position="19"/>
    </location>
</feature>
<evidence type="ECO:0000259" key="10">
    <source>
        <dbReference type="Pfam" id="PF24346"/>
    </source>
</evidence>
<comment type="subcellular location">
    <subcellularLocation>
        <location evidence="1">Secreted</location>
    </subcellularLocation>
</comment>
<dbReference type="HOGENOM" id="CLU_240354_0_0_10"/>
<feature type="domain" description="DUF11" evidence="5">
    <location>
        <begin position="953"/>
        <end position="1045"/>
    </location>
</feature>
<keyword evidence="2" id="KW-0964">Secreted</keyword>
<evidence type="ECO:0000259" key="5">
    <source>
        <dbReference type="Pfam" id="PF01345"/>
    </source>
</evidence>
<name>I6ZZY0_MELRP</name>
<dbReference type="GO" id="GO:0005576">
    <property type="term" value="C:extracellular region"/>
    <property type="evidence" value="ECO:0007669"/>
    <property type="project" value="UniProtKB-SubCell"/>
</dbReference>
<dbReference type="PANTHER" id="PTHR23303:SF15">
    <property type="entry name" value="COLOSSIN-A"/>
    <property type="match status" value="1"/>
</dbReference>
<dbReference type="SUPFAM" id="SSF50939">
    <property type="entry name" value="Sialidases"/>
    <property type="match status" value="1"/>
</dbReference>
<feature type="domain" description="SD-repeat containing protein B" evidence="7">
    <location>
        <begin position="472"/>
        <end position="583"/>
    </location>
</feature>
<feature type="chain" id="PRO_5003707515" evidence="4">
    <location>
        <begin position="20"/>
        <end position="1718"/>
    </location>
</feature>
<dbReference type="Pfam" id="PF18962">
    <property type="entry name" value="Por_Secre_tail"/>
    <property type="match status" value="1"/>
</dbReference>
<evidence type="ECO:0000259" key="9">
    <source>
        <dbReference type="Pfam" id="PF20597"/>
    </source>
</evidence>
<gene>
    <name evidence="11" type="ordered locus">MROS_1311</name>
</gene>
<dbReference type="eggNOG" id="COG1520">
    <property type="taxonomic scope" value="Bacteria"/>
</dbReference>
<dbReference type="InterPro" id="IPR008964">
    <property type="entry name" value="Invasin/intimin_cell_adhesion"/>
</dbReference>
<evidence type="ECO:0000259" key="8">
    <source>
        <dbReference type="Pfam" id="PF18962"/>
    </source>
</evidence>
<dbReference type="InterPro" id="IPR036278">
    <property type="entry name" value="Sialidase_sf"/>
</dbReference>
<protein>
    <submittedName>
        <fullName evidence="11">Uncharacterized protein</fullName>
    </submittedName>
</protein>
<dbReference type="RefSeq" id="WP_014855983.1">
    <property type="nucleotide sequence ID" value="NC_018178.1"/>
</dbReference>
<dbReference type="InterPro" id="IPR026444">
    <property type="entry name" value="Secre_tail"/>
</dbReference>
<keyword evidence="3 4" id="KW-0732">Signal</keyword>
<dbReference type="InterPro" id="IPR001434">
    <property type="entry name" value="OmcB-like_DUF11"/>
</dbReference>
<dbReference type="InterPro" id="IPR033764">
    <property type="entry name" value="Sdr_B"/>
</dbReference>
<evidence type="ECO:0000259" key="7">
    <source>
        <dbReference type="Pfam" id="PF17210"/>
    </source>
</evidence>
<dbReference type="NCBIfam" id="TIGR01451">
    <property type="entry name" value="B_ant_repeat"/>
    <property type="match status" value="2"/>
</dbReference>
<reference evidence="11 12" key="1">
    <citation type="journal article" date="2013" name="PLoS ONE">
        <title>Genomic analysis of Melioribacter roseus, facultatively anaerobic organotrophic bacterium representing a novel deep lineage within Bacteriodetes/Chlorobi group.</title>
        <authorList>
            <person name="Kadnikov V.V."/>
            <person name="Mardanov A.V."/>
            <person name="Podosokorskaya O.A."/>
            <person name="Gavrilov S.N."/>
            <person name="Kublanov I.V."/>
            <person name="Beletsky A.V."/>
            <person name="Bonch-Osmolovskaya E.A."/>
            <person name="Ravin N.V."/>
        </authorList>
    </citation>
    <scope>NUCLEOTIDE SEQUENCE [LARGE SCALE GENOMIC DNA]</scope>
    <source>
        <strain evidence="12">JCM 17771 / P3M-2</strain>
    </source>
</reference>
<keyword evidence="12" id="KW-1185">Reference proteome</keyword>
<dbReference type="Pfam" id="PF20597">
    <property type="entry name" value="pAdhesive_15"/>
    <property type="match status" value="1"/>
</dbReference>
<dbReference type="EMBL" id="CP003557">
    <property type="protein sequence ID" value="AFN74548.1"/>
    <property type="molecule type" value="Genomic_DNA"/>
</dbReference>
<evidence type="ECO:0000256" key="2">
    <source>
        <dbReference type="ARBA" id="ARBA00022525"/>
    </source>
</evidence>
<dbReference type="SUPFAM" id="SSF49373">
    <property type="entry name" value="Invasin/intimin cell-adhesion fragments"/>
    <property type="match status" value="1"/>
</dbReference>
<dbReference type="InterPro" id="IPR026588">
    <property type="entry name" value="Choice_anch_A"/>
</dbReference>
<evidence type="ECO:0000313" key="11">
    <source>
        <dbReference type="EMBL" id="AFN74548.1"/>
    </source>
</evidence>
<dbReference type="Pfam" id="PF17210">
    <property type="entry name" value="SdrD_B"/>
    <property type="match status" value="2"/>
</dbReference>
<feature type="domain" description="DUF7507" evidence="10">
    <location>
        <begin position="716"/>
        <end position="809"/>
    </location>
</feature>
<organism evidence="11 12">
    <name type="scientific">Melioribacter roseus (strain DSM 23840 / JCM 17771 / VKM B-2668 / P3M-2)</name>
    <dbReference type="NCBI Taxonomy" id="1191523"/>
    <lineage>
        <taxon>Bacteria</taxon>
        <taxon>Pseudomonadati</taxon>
        <taxon>Ignavibacteriota</taxon>
        <taxon>Ignavibacteria</taxon>
        <taxon>Ignavibacteriales</taxon>
        <taxon>Melioribacteraceae</taxon>
        <taxon>Melioribacter</taxon>
    </lineage>
</organism>
<dbReference type="KEGG" id="mro:MROS_1311"/>
<accession>I6ZZY0</accession>
<evidence type="ECO:0000313" key="12">
    <source>
        <dbReference type="Proteomes" id="UP000009011"/>
    </source>
</evidence>
<evidence type="ECO:0000256" key="3">
    <source>
        <dbReference type="ARBA" id="ARBA00022729"/>
    </source>
</evidence>
<dbReference type="InterPro" id="IPR051417">
    <property type="entry name" value="SDr/BOS_complex"/>
</dbReference>
<dbReference type="CDD" id="cd15482">
    <property type="entry name" value="Sialidase_non-viral"/>
    <property type="match status" value="1"/>
</dbReference>
<evidence type="ECO:0000256" key="1">
    <source>
        <dbReference type="ARBA" id="ARBA00004613"/>
    </source>
</evidence>
<sequence length="1718" mass="184503">MKNSLILSLILLLSITLIDNSLSEAQSKGIKKTTNYTSIAKITGTAEGKSISYTNPYTNQQAKHFAGTFKGTLNSQNEKFYCVDLQHSLVYNQDYWDENYTPSEITYILNNYYPYKTNYPGKLSDNSKEAAAVQFAIWHFSDGVNASTISNNNTVKTRALAIIADAQANHNNTAPLQTLVILPASQSLAVNTPAQFAVYAYDLNGNPAANVDIQISASLGTLNATTGTTDNNGHAGPFTLTYNGVGVANLSVRAEVDIPQGTRYVHSANPGGKQKLVLATPTVDTKEEYATVEWYQASGCDLNGYVTYTQGGWGSPSNSAPGTLRDAHFSSVFPNGMTIGGNYKITLTSSSAVRNYLPDGGTAEALNQNYTNPTSKINVLAGQLTALKLNVYYSAAGYLGTNSTPLGDLVITSGPFAGYSVNQFLAFAESALGGGDLNGFTYSEINEAATAINENFDNGTVDNGFLTCQLPASLGNKVWEDANKNGLQDNGENGVPNVTVELYSCDNNLIAATTTNAQGEYLFDNLTPGDYYVKFVLPQGYVFTNQDGGNDDEIDSDANINTGKTVCTTLTSGENDLSWDAGIYAETVCMNKIGNYVWHDKNVDGIQNQNEEGIEGVVVELMQNGQLVAVDTTDSNGYYLFENLLNGSYTVRLAASNFTGGGVLVSDAQVKWYSTKLNEGGSDELDSDGGMNQPVNVTLDCNDDLSVDFGFYKTCVSVTKTADKQTAKPGDVITYTFTVENCGDVTLSGGVDFYDELINPNGDHKIKNISPVHPGEVKTFTKTYTVTEDDCGMLVNVVKAVGHPVDGSASAEDEDDATVEIDCELSCVTDWSVQLGPDSAICELDPMPITINGSVSLTPNPSKAYLQLSWRIVEPNDGSVDNSTHYETILITQDTTFSITAQWPGVRPEDQVVEIHYGVNVLDCDGNPIKNGAGRDLYWYPWVCPPPQEKPADVRIEKTVDNPEPECNETINYTIKVTNDGPNRATGIQVTDILPQGLIYNYSSASQGAYDTTTGLWNVGDLDSASIATLTINVTASCEQINNSIFDLGAAKDYNLFVIYDVEQPSSDTQGKVAVGRDAYFANYSIGDQLPAGIGDVLIVGRDLNFISGAVYGGVAYGNTTNLPQNSVSVSGVLRQDNPINFAAAKTYLENLSTTLSGYTVTGTVDFQYGGLTLTGNDPYLNVFKVNGADLSSANNVTINAPNGSVVLVNIDGANVSWTGGLTVNGTSMTNVLYNFYEATELTIQGIDVRGSILAPFAHVEFVTGVINGQMICKSFSGAGQMNYAPFIGNIPFEKEITNIATITSTISTDPNADNNSASAVIRVSNAEDNNSSQGSENNNQNWQYVNGFSNGEIVYAMAYDNSGAIYAGTWGGNVYRSDDGGSNWTNIKANLQAGYIWALILNDGVLFAATEQGIFKYDGASWNEAGLNGIDVHDLAANNGQLIAGTWGYGVYVSNDNGLTWNEMNTGLGYNLVIQSVTVHNNKLYAASYGGGVFKYENNAWIKLNVGYDFVWSLSSNSNALFAGTYGSGLYKSADDGATWEKVNNLPALFVYSVVSDLSGKVYVASWTSGVYSSEDNGATWTSQGLGGLGVSSLIVTRNSDDVFVGTKEGKILLSRRENSVTSVESNDIPTDFELNQNYPNPFNPVTTIRFGVPESGNYTLKVYNILGQEVATLFDDFMSAGYQKITFNASSLASGMYIYRLTGKNVNITKKMVLVK</sequence>
<proteinExistence type="predicted"/>
<dbReference type="Proteomes" id="UP000009011">
    <property type="component" value="Chromosome"/>
</dbReference>
<dbReference type="InterPro" id="IPR013783">
    <property type="entry name" value="Ig-like_fold"/>
</dbReference>
<dbReference type="Gene3D" id="2.60.40.10">
    <property type="entry name" value="Immunoglobulins"/>
    <property type="match status" value="4"/>
</dbReference>
<dbReference type="STRING" id="1191523.MROS_1311"/>